<dbReference type="SUPFAM" id="SSF48371">
    <property type="entry name" value="ARM repeat"/>
    <property type="match status" value="1"/>
</dbReference>
<dbReference type="Pfam" id="PF12530">
    <property type="entry name" value="DUF3730"/>
    <property type="match status" value="1"/>
</dbReference>
<dbReference type="EMBL" id="GDKF01002287">
    <property type="protein sequence ID" value="JAT76335.1"/>
    <property type="molecule type" value="Transcribed_RNA"/>
</dbReference>
<dbReference type="PANTHER" id="PTHR16212:SF4">
    <property type="entry name" value="FOCADHESIN"/>
    <property type="match status" value="1"/>
</dbReference>
<gene>
    <name evidence="3" type="ORF">g.22825</name>
</gene>
<evidence type="ECO:0000313" key="3">
    <source>
        <dbReference type="EMBL" id="JAT76335.1"/>
    </source>
</evidence>
<feature type="domain" description="DUF3730" evidence="2">
    <location>
        <begin position="186"/>
        <end position="405"/>
    </location>
</feature>
<name>A0A1D2ABN0_AUXPR</name>
<proteinExistence type="predicted"/>
<dbReference type="InterPro" id="IPR016024">
    <property type="entry name" value="ARM-type_fold"/>
</dbReference>
<evidence type="ECO:0000256" key="1">
    <source>
        <dbReference type="SAM" id="MobiDB-lite"/>
    </source>
</evidence>
<feature type="non-terminal residue" evidence="3">
    <location>
        <position position="1"/>
    </location>
</feature>
<feature type="region of interest" description="Disordered" evidence="1">
    <location>
        <begin position="1013"/>
        <end position="1043"/>
    </location>
</feature>
<evidence type="ECO:0000259" key="2">
    <source>
        <dbReference type="Pfam" id="PF12530"/>
    </source>
</evidence>
<dbReference type="InterPro" id="IPR045163">
    <property type="entry name" value="Focadhesin/RST1"/>
</dbReference>
<sequence>LAFLAGTAGTACAPGLLALLGRFLGDDQEAAARPDRAAALLIAFPLVHLASLAADAGARAWAAGVLKRVAGLQCPLLPVTESLNPNAHPKAQPACRSIPAPRPWARYAVALEALRALWRGSREATRGWLVALRTHAGACGQSPSSLPVGMLCALLRHLDVETCEEALRTLAALAGPGAGGTAVVLLAQLLRALREETRAGPAMAMLRQLPALGKHTEALPFVLLSLQRLFHPGSDPRLRELGFELMEAAWKANRRAYPALQTCLLGATRASASGNPGPQPSVAQLRAVCSICAQDPNKGVEFLGSIQAGLSSTGADALQALALRCVRQLCAADVLEFYSAWRAVVVFLPTLPTADGTAAEWLDLMAHGALDAAAEPEVVGGILDALWLATQHRSAAVRLAAFLSLAAYDYSLLEESEEAPDVPDLLALLVCEEDEACLDAAGKLLGAALVFNYRLHGWEDGSRDGSARCMHRWTCRGGWVTARCCQRADWSAGPQLNGSMLSLNPDPCPPLVGSRLQGTGKASVGAQDASPLEDSLIAMSKSMLDGGSQAAPALLRRLPSLSPVAVLAFWAPPLPQGATGPSTAAAAAATDAYAAVLTELVSMGDMVPGLRVPGAEAAELGACERACRAFFSRWAAAGRASGVPAPATRHFEGLEVRAGDAAAAPAERAAACWCLGVLAGMHPQLLSRRGQEALGQMARCVERPPAVRRAATLGLAALLARVPGEGAAREGERLLASVCSGEDGGTPSQTKALRRAVGGALHASESVAAAPYRPPAEAWRPLGDAPPPPAEPETAALTLAGAGPGAARPTAARKLVEALASAALGSRGAARQGAARGLCVLLEGGTLEPELESAALEALEKLVIAARSDRDAREACWPVVALCLDTIAMLKKRQRRAVSSTPSLVNSMLGMLRADPGLRPGPAAAMLRALSCLKRLPPGSQLGGILRRALGRSASGDSTKPAPGKAVGEECMVHPNNPLVLWSSAVELLAEHPRWAPDAALLLLDGLRDDGEAEEADSRSASRMGRQETLAEPAQGPALGPMPRGARVAALQALPGFLSVAPEPTGSLRGVCAAVLCREQDSPSRLAELHALLTSLRRLQSGQAETSSSAPGVLPRAAAECVLRSVLDQTPPTLPFLSLSDGASIGGPVPDGAEAEGKALSQAAPGCFPSGAIARCWDSIMACLALIDPAEVEGALAQRLHGRPDAGAEFALASAVARGILPGDALQLGLNAVLFDPGAATPGGEASQGRGGGSLHRRCGWVAQAAARLGPGQQRHWVTTTCRMAQGATSRRAAQCLVSWLGLAVAGDTWLCAFPDGSSMEEGVLALLPQALGDLVLDKDWAPCVTEALVGPLRTLFPTQDYLQCLFAARRVLPGSMWEELLSGWDGELAVAVE</sequence>
<dbReference type="InterPro" id="IPR022542">
    <property type="entry name" value="FOCAD/RST1_DUF3730"/>
</dbReference>
<accession>A0A1D2ABN0</accession>
<dbReference type="GO" id="GO:0060147">
    <property type="term" value="P:regulation of post-transcriptional gene silencing"/>
    <property type="evidence" value="ECO:0007669"/>
    <property type="project" value="InterPro"/>
</dbReference>
<reference evidence="3" key="1">
    <citation type="submission" date="2015-08" db="EMBL/GenBank/DDBJ databases">
        <authorList>
            <person name="Babu N.S."/>
            <person name="Beckwith C.J."/>
            <person name="Beseler K.G."/>
            <person name="Brison A."/>
            <person name="Carone J.V."/>
            <person name="Caskin T.P."/>
            <person name="Diamond M."/>
            <person name="Durham M.E."/>
            <person name="Foxe J.M."/>
            <person name="Go M."/>
            <person name="Henderson B.A."/>
            <person name="Jones I.B."/>
            <person name="McGettigan J.A."/>
            <person name="Micheletti S.J."/>
            <person name="Nasrallah M.E."/>
            <person name="Ortiz D."/>
            <person name="Piller C.R."/>
            <person name="Privatt S.R."/>
            <person name="Schneider S.L."/>
            <person name="Sharp S."/>
            <person name="Smith T.C."/>
            <person name="Stanton J.D."/>
            <person name="Ullery H.E."/>
            <person name="Wilson R.J."/>
            <person name="Serrano M.G."/>
            <person name="Buck G."/>
            <person name="Lee V."/>
            <person name="Wang Y."/>
            <person name="Carvalho R."/>
            <person name="Voegtly L."/>
            <person name="Shi R."/>
            <person name="Duckworth R."/>
            <person name="Johnson A."/>
            <person name="Loviza R."/>
            <person name="Walstead R."/>
            <person name="Shah Z."/>
            <person name="Kiflezghi M."/>
            <person name="Wade K."/>
            <person name="Ball S.L."/>
            <person name="Bradley K.W."/>
            <person name="Asai D.J."/>
            <person name="Bowman C.A."/>
            <person name="Russell D.A."/>
            <person name="Pope W.H."/>
            <person name="Jacobs-Sera D."/>
            <person name="Hendrix R.W."/>
            <person name="Hatfull G.F."/>
        </authorList>
    </citation>
    <scope>NUCLEOTIDE SEQUENCE</scope>
</reference>
<protein>
    <recommendedName>
        <fullName evidence="2">DUF3730 domain-containing protein</fullName>
    </recommendedName>
</protein>
<dbReference type="PANTHER" id="PTHR16212">
    <property type="entry name" value="FOCADHESIN FAMILY MEMBER"/>
    <property type="match status" value="1"/>
</dbReference>
<organism evidence="3">
    <name type="scientific">Auxenochlorella protothecoides</name>
    <name type="common">Green microalga</name>
    <name type="synonym">Chlorella protothecoides</name>
    <dbReference type="NCBI Taxonomy" id="3075"/>
    <lineage>
        <taxon>Eukaryota</taxon>
        <taxon>Viridiplantae</taxon>
        <taxon>Chlorophyta</taxon>
        <taxon>core chlorophytes</taxon>
        <taxon>Trebouxiophyceae</taxon>
        <taxon>Chlorellales</taxon>
        <taxon>Chlorellaceae</taxon>
        <taxon>Auxenochlorella</taxon>
    </lineage>
</organism>